<accession>A0A9P7V8F4</accession>
<evidence type="ECO:0000313" key="4">
    <source>
        <dbReference type="Proteomes" id="UP000790833"/>
    </source>
</evidence>
<organism evidence="3 4">
    <name type="scientific">Scheffersomyces spartinae</name>
    <dbReference type="NCBI Taxonomy" id="45513"/>
    <lineage>
        <taxon>Eukaryota</taxon>
        <taxon>Fungi</taxon>
        <taxon>Dikarya</taxon>
        <taxon>Ascomycota</taxon>
        <taxon>Saccharomycotina</taxon>
        <taxon>Pichiomycetes</taxon>
        <taxon>Debaryomycetaceae</taxon>
        <taxon>Scheffersomyces</taxon>
    </lineage>
</organism>
<gene>
    <name evidence="3" type="ORF">KQ657_001200</name>
</gene>
<sequence>MTSLAVLQPLKRTLTDIMDDEIYHVPTSPSNQFATQIAFNNPSLATTNNNATFGTQALPDMMNSDSTMLLGSSALYNHYNTSTGVLSDGTSSSTAFSIPLKISSNSSPELSATQQPPSYSIPGMFLEGDLFGNSTVYDNGSFAGTPNNMNPQEINPFNAHSDPELQVSYRLNSNNTSMQNSLPPRNRITTLGLDNQTKKDEYNEYLLLIDPDVSPSSFVQQQPSTVNIYDEVQNGIDQFDVFHQLEEIEEEQISDDDEDEADDNDYFQEMDEACGDFLMNSQTQFAPQQYFGVTFEGEVSAPQQYALESQIKPDMLNAVESFDLDAISQSSNMNLESNVPDLVSDEDDEMMFEEEESTVAPSVTPATTMAPEDLGFHEDHGTVIKRRAKAAHHSAAAEISANNPDHLCHLVNPSTGLPCNRQFSRPYDLIRHQDTIHAAKKKIFRCVICEGRRFGGEGNGNSKTFSRNDALSRHIKMKHGIVGDEALTLINEAKANVEYI</sequence>
<keyword evidence="1" id="KW-0863">Zinc-finger</keyword>
<keyword evidence="1" id="KW-0862">Zinc</keyword>
<dbReference type="GO" id="GO:0008270">
    <property type="term" value="F:zinc ion binding"/>
    <property type="evidence" value="ECO:0007669"/>
    <property type="project" value="UniProtKB-KW"/>
</dbReference>
<dbReference type="Proteomes" id="UP000790833">
    <property type="component" value="Unassembled WGS sequence"/>
</dbReference>
<dbReference type="RefSeq" id="XP_043048632.1">
    <property type="nucleotide sequence ID" value="XM_043192000.1"/>
</dbReference>
<dbReference type="AlphaFoldDB" id="A0A9P7V8F4"/>
<dbReference type="GeneID" id="66114574"/>
<evidence type="ECO:0000313" key="3">
    <source>
        <dbReference type="EMBL" id="KAG7193083.1"/>
    </source>
</evidence>
<dbReference type="InterPro" id="IPR013087">
    <property type="entry name" value="Znf_C2H2_type"/>
</dbReference>
<feature type="domain" description="C2H2-type" evidence="2">
    <location>
        <begin position="406"/>
        <end position="442"/>
    </location>
</feature>
<reference evidence="3" key="1">
    <citation type="submission" date="2021-03" db="EMBL/GenBank/DDBJ databases">
        <authorList>
            <person name="Palmer J.M."/>
        </authorList>
    </citation>
    <scope>NUCLEOTIDE SEQUENCE</scope>
    <source>
        <strain evidence="3">ARV_011</strain>
    </source>
</reference>
<dbReference type="EMBL" id="JAHMUF010000014">
    <property type="protein sequence ID" value="KAG7193083.1"/>
    <property type="molecule type" value="Genomic_DNA"/>
</dbReference>
<dbReference type="PROSITE" id="PS50157">
    <property type="entry name" value="ZINC_FINGER_C2H2_2"/>
    <property type="match status" value="1"/>
</dbReference>
<name>A0A9P7V8F4_9ASCO</name>
<keyword evidence="4" id="KW-1185">Reference proteome</keyword>
<dbReference type="OrthoDB" id="7295497at2759"/>
<dbReference type="Gene3D" id="3.30.160.60">
    <property type="entry name" value="Classic Zinc Finger"/>
    <property type="match status" value="1"/>
</dbReference>
<evidence type="ECO:0000256" key="1">
    <source>
        <dbReference type="PROSITE-ProRule" id="PRU00042"/>
    </source>
</evidence>
<proteinExistence type="predicted"/>
<evidence type="ECO:0000259" key="2">
    <source>
        <dbReference type="PROSITE" id="PS50157"/>
    </source>
</evidence>
<comment type="caution">
    <text evidence="3">The sequence shown here is derived from an EMBL/GenBank/DDBJ whole genome shotgun (WGS) entry which is preliminary data.</text>
</comment>
<protein>
    <recommendedName>
        <fullName evidence="2">C2H2-type domain-containing protein</fullName>
    </recommendedName>
</protein>
<keyword evidence="1" id="KW-0479">Metal-binding</keyword>